<feature type="transmembrane region" description="Helical" evidence="1">
    <location>
        <begin position="132"/>
        <end position="151"/>
    </location>
</feature>
<dbReference type="AlphaFoldDB" id="A0A6A6G4Q2"/>
<feature type="transmembrane region" description="Helical" evidence="1">
    <location>
        <begin position="105"/>
        <end position="126"/>
    </location>
</feature>
<feature type="transmembrane region" description="Helical" evidence="1">
    <location>
        <begin position="448"/>
        <end position="469"/>
    </location>
</feature>
<feature type="transmembrane region" description="Helical" evidence="1">
    <location>
        <begin position="304"/>
        <end position="323"/>
    </location>
</feature>
<keyword evidence="1" id="KW-0812">Transmembrane</keyword>
<feature type="transmembrane region" description="Helical" evidence="1">
    <location>
        <begin position="277"/>
        <end position="298"/>
    </location>
</feature>
<dbReference type="OrthoDB" id="10616135at2759"/>
<reference evidence="3" key="1">
    <citation type="journal article" date="2020" name="Stud. Mycol.">
        <title>101 Dothideomycetes genomes: A test case for predicting lifestyles and emergence of pathogens.</title>
        <authorList>
            <person name="Haridas S."/>
            <person name="Albert R."/>
            <person name="Binder M."/>
            <person name="Bloem J."/>
            <person name="LaButti K."/>
            <person name="Salamov A."/>
            <person name="Andreopoulos B."/>
            <person name="Baker S."/>
            <person name="Barry K."/>
            <person name="Bills G."/>
            <person name="Bluhm B."/>
            <person name="Cannon C."/>
            <person name="Castanera R."/>
            <person name="Culley D."/>
            <person name="Daum C."/>
            <person name="Ezra D."/>
            <person name="Gonzalez J."/>
            <person name="Henrissat B."/>
            <person name="Kuo A."/>
            <person name="Liang C."/>
            <person name="Lipzen A."/>
            <person name="Lutzoni F."/>
            <person name="Magnuson J."/>
            <person name="Mondo S."/>
            <person name="Nolan M."/>
            <person name="Ohm R."/>
            <person name="Pangilinan J."/>
            <person name="Park H.-J."/>
            <person name="Ramirez L."/>
            <person name="Alfaro M."/>
            <person name="Sun H."/>
            <person name="Tritt A."/>
            <person name="Yoshinaga Y."/>
            <person name="Zwiers L.-H."/>
            <person name="Turgeon B."/>
            <person name="Goodwin S."/>
            <person name="Spatafora J."/>
            <person name="Crous P."/>
            <person name="Grigoriev I."/>
        </authorList>
    </citation>
    <scope>NUCLEOTIDE SEQUENCE [LARGE SCALE GENOMIC DNA]</scope>
    <source>
        <strain evidence="3">CECT 20119</strain>
    </source>
</reference>
<proteinExistence type="predicted"/>
<feature type="transmembrane region" description="Helical" evidence="1">
    <location>
        <begin position="360"/>
        <end position="382"/>
    </location>
</feature>
<evidence type="ECO:0000313" key="3">
    <source>
        <dbReference type="Proteomes" id="UP000799538"/>
    </source>
</evidence>
<feature type="transmembrane region" description="Helical" evidence="1">
    <location>
        <begin position="192"/>
        <end position="214"/>
    </location>
</feature>
<keyword evidence="1" id="KW-1133">Transmembrane helix</keyword>
<feature type="transmembrane region" description="Helical" evidence="1">
    <location>
        <begin position="475"/>
        <end position="494"/>
    </location>
</feature>
<feature type="transmembrane region" description="Helical" evidence="1">
    <location>
        <begin position="243"/>
        <end position="265"/>
    </location>
</feature>
<gene>
    <name evidence="2" type="ORF">BDZ85DRAFT_252011</name>
</gene>
<organism evidence="2 3">
    <name type="scientific">Elsinoe ampelina</name>
    <dbReference type="NCBI Taxonomy" id="302913"/>
    <lineage>
        <taxon>Eukaryota</taxon>
        <taxon>Fungi</taxon>
        <taxon>Dikarya</taxon>
        <taxon>Ascomycota</taxon>
        <taxon>Pezizomycotina</taxon>
        <taxon>Dothideomycetes</taxon>
        <taxon>Dothideomycetidae</taxon>
        <taxon>Myriangiales</taxon>
        <taxon>Elsinoaceae</taxon>
        <taxon>Elsinoe</taxon>
    </lineage>
</organism>
<evidence type="ECO:0000256" key="1">
    <source>
        <dbReference type="SAM" id="Phobius"/>
    </source>
</evidence>
<feature type="transmembrane region" description="Helical" evidence="1">
    <location>
        <begin position="71"/>
        <end position="93"/>
    </location>
</feature>
<evidence type="ECO:0000313" key="2">
    <source>
        <dbReference type="EMBL" id="KAF2220745.1"/>
    </source>
</evidence>
<feature type="transmembrane region" description="Helical" evidence="1">
    <location>
        <begin position="414"/>
        <end position="436"/>
    </location>
</feature>
<dbReference type="EMBL" id="ML992512">
    <property type="protein sequence ID" value="KAF2220745.1"/>
    <property type="molecule type" value="Genomic_DNA"/>
</dbReference>
<name>A0A6A6G4Q2_9PEZI</name>
<dbReference type="Proteomes" id="UP000799538">
    <property type="component" value="Unassembled WGS sequence"/>
</dbReference>
<keyword evidence="3" id="KW-1185">Reference proteome</keyword>
<keyword evidence="1" id="KW-0472">Membrane</keyword>
<feature type="transmembrane region" description="Helical" evidence="1">
    <location>
        <begin position="20"/>
        <end position="40"/>
    </location>
</feature>
<protein>
    <submittedName>
        <fullName evidence="2">Uncharacterized protein</fullName>
    </submittedName>
</protein>
<accession>A0A6A6G4Q2</accession>
<sequence>MATSTTKPSPFTPKARKVVFGFLIFHLFLCLVCFGIRLGYEPRSKTPTTTTGDPAWLEYQERRRKVDDRRFVLSMVNTAIEALLGAALVFLVVQFKRQRREVGSLLIFFIVESVYWIAAFSTGLALDSSPNATLGGAIMGLSLVWVAYLGFMYHKQKKSDPITTPAADQANVSTTTTTTTNASAFKPRVRKVVFWLMIAYTVLCLACWGLRLGFEPRRFDTQVSQGEWATYQERRRKWENQRFILSMVNTGVEAILTAALVTFIVQFKKQKRDVGSLLVLFIIESLYWITAFGLGMGLGSSPNATLGGAVMGLSIIWVIYLGVMYHQQQKQSSLPESERQASTDKPISPVSPFTRQSHFVVAWLLVAFAATTLACWAARFGVEPIRYQHPYQGSTPRYSYRYESHVRFLENRQWRLFVVNTSIEPVFMIILAVFIVRFKKEKCMAGTLLLVLIAETVYWAISFGIGLHVGGIVNVTLGGAVMGLCVVWDTYLLVMWRRQGKMLKEEIELGRSNVLDRSGGRRGSTESAVV</sequence>